<dbReference type="InterPro" id="IPR002885">
    <property type="entry name" value="PPR_rpt"/>
</dbReference>
<keyword evidence="8" id="KW-1185">Reference proteome</keyword>
<sequence length="688" mass="76692">MPAVNLGSLAALVQSALSIRSPRLGRAAHAHITKALQTATQLPLFLSDHLVHMYSKLDRLDSALLLLRLSTARSVVSWSSLISGSVHNGHFTFALLQFTDMLRDGVLPNDFTFPCVFKASASLRMPFAGKQIHGLALRVGLLEDVFVGCSAFDMYCRTDLLDDAMRLFEEMPERNVVTWNSYISAALLHGRASDAMKAFIEFRRAGGVPDPITFCVLLNACEEEFRLELGRALHGFIIIGGFEADLQVMNGLIDFYGKCGKVECTEMVFDSTAWQRNDVTWCSLIAAYVQNYEEEKACGAFLGARREEVQLTDFMLSSVLNACARLAALELGRLIQALAVKVGIFGNIFVAGALVNMYGKCGHVHEAKKVFAKMPERNLVTWNSMISGYAHLGLAEQAVLLFEEMVSSRVGIVPNCVTFVCLLSACSRAGEVKLGMEIFEAMRSRFQVEPVPEHYACIVDLLGRAGMVEETLEFIGKIPFHPTISIWGSFLGACRVHRKPELGMLAANKLLELDPRDSGNRVVLSNMFAAAGRWEEASRVRMDMDDVIRVKKGTGYSWITVKDKVHVFRAKDTSHERNSEIQETLAKLRKDMERAGYLADPNYALYDLEEEEKITEVWNHSEKIALAFGLLSIPPGVPVRIMKNLRICGDCHSAFKFISCITGKEIIVRDNSRFHHFRDGLCSCKDFW</sequence>
<dbReference type="GO" id="GO:0009451">
    <property type="term" value="P:RNA modification"/>
    <property type="evidence" value="ECO:0007669"/>
    <property type="project" value="InterPro"/>
</dbReference>
<evidence type="ECO:0000259" key="4">
    <source>
        <dbReference type="Pfam" id="PF14432"/>
    </source>
</evidence>
<feature type="repeat" description="PPR" evidence="3">
    <location>
        <begin position="378"/>
        <end position="412"/>
    </location>
</feature>
<dbReference type="Pfam" id="PF20431">
    <property type="entry name" value="E_motif"/>
    <property type="match status" value="1"/>
</dbReference>
<dbReference type="GO" id="GO:0008270">
    <property type="term" value="F:zinc ion binding"/>
    <property type="evidence" value="ECO:0007669"/>
    <property type="project" value="InterPro"/>
</dbReference>
<evidence type="ECO:0000313" key="7">
    <source>
        <dbReference type="Proteomes" id="UP000197138"/>
    </source>
</evidence>
<dbReference type="STRING" id="22663.A0A218X4X1"/>
<feature type="domain" description="DYW" evidence="4">
    <location>
        <begin position="596"/>
        <end position="688"/>
    </location>
</feature>
<reference evidence="6 8" key="3">
    <citation type="submission" date="2017-11" db="EMBL/GenBank/DDBJ databases">
        <title>De-novo sequencing of pomegranate (Punica granatum L.) genome.</title>
        <authorList>
            <person name="Akparov Z."/>
            <person name="Amiraslanov A."/>
            <person name="Hajiyeva S."/>
            <person name="Abbasov M."/>
            <person name="Kaur K."/>
            <person name="Hamwieh A."/>
            <person name="Solovyev V."/>
            <person name="Salamov A."/>
            <person name="Braich B."/>
            <person name="Kosarev P."/>
            <person name="Mahmoud A."/>
            <person name="Hajiyev E."/>
            <person name="Babayeva S."/>
            <person name="Izzatullayeva V."/>
            <person name="Mammadov A."/>
            <person name="Mammadov A."/>
            <person name="Sharifova S."/>
            <person name="Ojaghi J."/>
            <person name="Eynullazada K."/>
            <person name="Bayramov B."/>
            <person name="Abdulazimova A."/>
            <person name="Shahmuradov I."/>
        </authorList>
    </citation>
    <scope>NUCLEOTIDE SEQUENCE [LARGE SCALE GENOMIC DNA]</scope>
    <source>
        <strain evidence="6">AG2017</strain>
        <strain evidence="8">cv. AG2017</strain>
        <tissue evidence="6">Leaf</tissue>
    </source>
</reference>
<dbReference type="InterPro" id="IPR046960">
    <property type="entry name" value="PPR_At4g14850-like_plant"/>
</dbReference>
<dbReference type="EMBL" id="MTKT01002229">
    <property type="protein sequence ID" value="OWM80285.1"/>
    <property type="molecule type" value="Genomic_DNA"/>
</dbReference>
<dbReference type="Proteomes" id="UP000233551">
    <property type="component" value="Unassembled WGS sequence"/>
</dbReference>
<gene>
    <name evidence="5" type="ORF">CDL15_Pgr019565</name>
    <name evidence="6" type="ORF">CRG98_041041</name>
</gene>
<dbReference type="NCBIfam" id="TIGR00756">
    <property type="entry name" value="PPR"/>
    <property type="match status" value="3"/>
</dbReference>
<proteinExistence type="inferred from homology"/>
<evidence type="ECO:0000313" key="8">
    <source>
        <dbReference type="Proteomes" id="UP000233551"/>
    </source>
</evidence>
<dbReference type="Pfam" id="PF14432">
    <property type="entry name" value="DYW_deaminase"/>
    <property type="match status" value="1"/>
</dbReference>
<name>A0A218X4X1_PUNGR</name>
<dbReference type="InterPro" id="IPR011990">
    <property type="entry name" value="TPR-like_helical_dom_sf"/>
</dbReference>
<dbReference type="PANTHER" id="PTHR24015">
    <property type="entry name" value="OS07G0578800 PROTEIN-RELATED"/>
    <property type="match status" value="1"/>
</dbReference>
<accession>A0A218X4X1</accession>
<comment type="similarity">
    <text evidence="1">Belongs to the PPR family. PCMP-H subfamily.</text>
</comment>
<protein>
    <recommendedName>
        <fullName evidence="4">DYW domain-containing protein</fullName>
    </recommendedName>
</protein>
<dbReference type="PROSITE" id="PS51375">
    <property type="entry name" value="PPR"/>
    <property type="match status" value="5"/>
</dbReference>
<reference evidence="7" key="1">
    <citation type="journal article" date="2017" name="Plant J.">
        <title>The pomegranate (Punica granatum L.) genome and the genomics of punicalagin biosynthesis.</title>
        <authorList>
            <person name="Qin G."/>
            <person name="Xu C."/>
            <person name="Ming R."/>
            <person name="Tang H."/>
            <person name="Guyot R."/>
            <person name="Kramer E.M."/>
            <person name="Hu Y."/>
            <person name="Yi X."/>
            <person name="Qi Y."/>
            <person name="Xu X."/>
            <person name="Gao Z."/>
            <person name="Pan H."/>
            <person name="Jian J."/>
            <person name="Tian Y."/>
            <person name="Yue Z."/>
            <person name="Xu Y."/>
        </authorList>
    </citation>
    <scope>NUCLEOTIDE SEQUENCE [LARGE SCALE GENOMIC DNA]</scope>
    <source>
        <strain evidence="7">cv. Dabenzi</strain>
    </source>
</reference>
<dbReference type="GO" id="GO:0003723">
    <property type="term" value="F:RNA binding"/>
    <property type="evidence" value="ECO:0007669"/>
    <property type="project" value="InterPro"/>
</dbReference>
<dbReference type="Gene3D" id="1.25.40.10">
    <property type="entry name" value="Tetratricopeptide repeat domain"/>
    <property type="match status" value="4"/>
</dbReference>
<feature type="repeat" description="PPR" evidence="3">
    <location>
        <begin position="74"/>
        <end position="108"/>
    </location>
</feature>
<dbReference type="EMBL" id="PGOL01004056">
    <property type="protein sequence ID" value="PKI38608.1"/>
    <property type="molecule type" value="Genomic_DNA"/>
</dbReference>
<evidence type="ECO:0000256" key="3">
    <source>
        <dbReference type="PROSITE-ProRule" id="PRU00708"/>
    </source>
</evidence>
<dbReference type="InterPro" id="IPR046848">
    <property type="entry name" value="E_motif"/>
</dbReference>
<feature type="repeat" description="PPR" evidence="3">
    <location>
        <begin position="415"/>
        <end position="445"/>
    </location>
</feature>
<evidence type="ECO:0000256" key="2">
    <source>
        <dbReference type="ARBA" id="ARBA00022737"/>
    </source>
</evidence>
<dbReference type="Pfam" id="PF01535">
    <property type="entry name" value="PPR"/>
    <property type="match status" value="2"/>
</dbReference>
<evidence type="ECO:0000313" key="6">
    <source>
        <dbReference type="EMBL" id="PKI38608.1"/>
    </source>
</evidence>
<dbReference type="FunFam" id="1.25.40.10:FF:000196">
    <property type="entry name" value="Pentatricopeptide repeat-containing protein At4g14850"/>
    <property type="match status" value="2"/>
</dbReference>
<dbReference type="Proteomes" id="UP000197138">
    <property type="component" value="Unassembled WGS sequence"/>
</dbReference>
<dbReference type="Pfam" id="PF13041">
    <property type="entry name" value="PPR_2"/>
    <property type="match status" value="2"/>
</dbReference>
<comment type="caution">
    <text evidence="5">The sequence shown here is derived from an EMBL/GenBank/DDBJ whole genome shotgun (WGS) entry which is preliminary data.</text>
</comment>
<dbReference type="AlphaFoldDB" id="A0A218X4X1"/>
<evidence type="ECO:0000313" key="5">
    <source>
        <dbReference type="EMBL" id="OWM80285.1"/>
    </source>
</evidence>
<feature type="repeat" description="PPR" evidence="3">
    <location>
        <begin position="144"/>
        <end position="178"/>
    </location>
</feature>
<dbReference type="FunFam" id="1.25.40.10:FF:001211">
    <property type="entry name" value="Pentatricopeptide repeat-containing protein"/>
    <property type="match status" value="1"/>
</dbReference>
<reference evidence="5" key="2">
    <citation type="submission" date="2017-06" db="EMBL/GenBank/DDBJ databases">
        <title>The pomegranate genome and the genomics of punicalagin biosynthesis.</title>
        <authorList>
            <person name="Xu C."/>
        </authorList>
    </citation>
    <scope>NUCLEOTIDE SEQUENCE [LARGE SCALE GENOMIC DNA]</scope>
    <source>
        <tissue evidence="5">Fresh leaf</tissue>
    </source>
</reference>
<organism evidence="5 7">
    <name type="scientific">Punica granatum</name>
    <name type="common">Pomegranate</name>
    <dbReference type="NCBI Taxonomy" id="22663"/>
    <lineage>
        <taxon>Eukaryota</taxon>
        <taxon>Viridiplantae</taxon>
        <taxon>Streptophyta</taxon>
        <taxon>Embryophyta</taxon>
        <taxon>Tracheophyta</taxon>
        <taxon>Spermatophyta</taxon>
        <taxon>Magnoliopsida</taxon>
        <taxon>eudicotyledons</taxon>
        <taxon>Gunneridae</taxon>
        <taxon>Pentapetalae</taxon>
        <taxon>rosids</taxon>
        <taxon>malvids</taxon>
        <taxon>Myrtales</taxon>
        <taxon>Lythraceae</taxon>
        <taxon>Punica</taxon>
    </lineage>
</organism>
<dbReference type="PANTHER" id="PTHR24015:SF1814">
    <property type="entry name" value="OS11G0583200 PROTEIN"/>
    <property type="match status" value="1"/>
</dbReference>
<dbReference type="InterPro" id="IPR032867">
    <property type="entry name" value="DYW_dom"/>
</dbReference>
<evidence type="ECO:0000256" key="1">
    <source>
        <dbReference type="ARBA" id="ARBA00006643"/>
    </source>
</evidence>
<feature type="repeat" description="PPR" evidence="3">
    <location>
        <begin position="347"/>
        <end position="377"/>
    </location>
</feature>
<dbReference type="OrthoDB" id="750109at2759"/>
<dbReference type="GeneID" id="116196083"/>
<keyword evidence="2" id="KW-0677">Repeat</keyword>